<dbReference type="Gene3D" id="1.20.1270.70">
    <property type="entry name" value="Designed single chain three-helix bundle"/>
    <property type="match status" value="1"/>
</dbReference>
<dbReference type="EMBL" id="JAVBVO010000003">
    <property type="protein sequence ID" value="MDZ5759631.1"/>
    <property type="molecule type" value="Genomic_DNA"/>
</dbReference>
<dbReference type="Pfam" id="PF07554">
    <property type="entry name" value="FIVAR"/>
    <property type="match status" value="1"/>
</dbReference>
<evidence type="ECO:0000313" key="1">
    <source>
        <dbReference type="EMBL" id="MDZ5759631.1"/>
    </source>
</evidence>
<sequence>MEDLNAKLKEASNLKADDYTQESWTPFAETVEAGKKVSNNPLATQSEVETALKDLTTAMTALVKADA</sequence>
<comment type="caution">
    <text evidence="1">The sequence shown here is derived from an EMBL/GenBank/DDBJ whole genome shotgun (WGS) entry which is preliminary data.</text>
</comment>
<protein>
    <submittedName>
        <fullName evidence="1">Uncharacterized protein</fullName>
    </submittedName>
</protein>
<organism evidence="1 2">
    <name type="scientific">Carnobacterium maltaromaticum</name>
    <name type="common">Carnobacterium piscicola</name>
    <dbReference type="NCBI Taxonomy" id="2751"/>
    <lineage>
        <taxon>Bacteria</taxon>
        <taxon>Bacillati</taxon>
        <taxon>Bacillota</taxon>
        <taxon>Bacilli</taxon>
        <taxon>Lactobacillales</taxon>
        <taxon>Carnobacteriaceae</taxon>
        <taxon>Carnobacterium</taxon>
    </lineage>
</organism>
<dbReference type="Proteomes" id="UP001290462">
    <property type="component" value="Unassembled WGS sequence"/>
</dbReference>
<evidence type="ECO:0000313" key="2">
    <source>
        <dbReference type="Proteomes" id="UP001290462"/>
    </source>
</evidence>
<accession>A0AAW9K4G3</accession>
<gene>
    <name evidence="1" type="ORF">RAK27_13285</name>
</gene>
<proteinExistence type="predicted"/>
<dbReference type="AlphaFoldDB" id="A0AAW9K4G3"/>
<name>A0AAW9K4G3_CARML</name>
<reference evidence="1" key="1">
    <citation type="submission" date="2023-08" db="EMBL/GenBank/DDBJ databases">
        <title>Genomic characterization of piscicolin 126 produced by Carnobacterium maltaromaticum CM22 strain isolated from salmon (Salmo salar).</title>
        <authorList>
            <person name="Gonzalez-Gragera E."/>
            <person name="Garcia-Lopez J.D."/>
            <person name="Teso-Perez C."/>
            <person name="Gimenez-Hernandez I."/>
            <person name="Peralta-Sanchez J.M."/>
            <person name="Valdivia E."/>
            <person name="Montalban-Lopez M."/>
            <person name="Martin-Platero A.M."/>
            <person name="Banos A."/>
            <person name="Martinez-Bueno M."/>
        </authorList>
    </citation>
    <scope>NUCLEOTIDE SEQUENCE</scope>
    <source>
        <strain evidence="1">CM22</strain>
    </source>
</reference>